<dbReference type="InterPro" id="IPR005114">
    <property type="entry name" value="Helicase_assoc"/>
</dbReference>
<comment type="caution">
    <text evidence="3">The sequence shown here is derived from an EMBL/GenBank/DDBJ whole genome shotgun (WGS) entry which is preliminary data.</text>
</comment>
<organism evidence="3 4">
    <name type="scientific">Kipferlia bialata</name>
    <dbReference type="NCBI Taxonomy" id="797122"/>
    <lineage>
        <taxon>Eukaryota</taxon>
        <taxon>Metamonada</taxon>
        <taxon>Carpediemonas-like organisms</taxon>
        <taxon>Kipferlia</taxon>
    </lineage>
</organism>
<dbReference type="Proteomes" id="UP000265618">
    <property type="component" value="Unassembled WGS sequence"/>
</dbReference>
<keyword evidence="4" id="KW-1185">Reference proteome</keyword>
<evidence type="ECO:0000259" key="2">
    <source>
        <dbReference type="Pfam" id="PF03457"/>
    </source>
</evidence>
<protein>
    <recommendedName>
        <fullName evidence="2">Helicase-associated domain-containing protein</fullName>
    </recommendedName>
</protein>
<reference evidence="3 4" key="1">
    <citation type="journal article" date="2018" name="PLoS ONE">
        <title>The draft genome of Kipferlia bialata reveals reductive genome evolution in fornicate parasites.</title>
        <authorList>
            <person name="Tanifuji G."/>
            <person name="Takabayashi S."/>
            <person name="Kume K."/>
            <person name="Takagi M."/>
            <person name="Nakayama T."/>
            <person name="Kamikawa R."/>
            <person name="Inagaki Y."/>
            <person name="Hashimoto T."/>
        </authorList>
    </citation>
    <scope>NUCLEOTIDE SEQUENCE [LARGE SCALE GENOMIC DNA]</scope>
    <source>
        <strain evidence="3">NY0173</strain>
    </source>
</reference>
<dbReference type="EMBL" id="BDIP01007369">
    <property type="protein sequence ID" value="GCA64481.1"/>
    <property type="molecule type" value="Genomic_DNA"/>
</dbReference>
<dbReference type="Pfam" id="PF03457">
    <property type="entry name" value="HA"/>
    <property type="match status" value="1"/>
</dbReference>
<feature type="region of interest" description="Disordered" evidence="1">
    <location>
        <begin position="54"/>
        <end position="92"/>
    </location>
</feature>
<feature type="domain" description="Helicase-associated" evidence="2">
    <location>
        <begin position="99"/>
        <end position="154"/>
    </location>
</feature>
<evidence type="ECO:0000313" key="4">
    <source>
        <dbReference type="Proteomes" id="UP000265618"/>
    </source>
</evidence>
<gene>
    <name evidence="3" type="ORF">KIPB_014396</name>
</gene>
<proteinExistence type="predicted"/>
<sequence>VCSKKPNDRQKRVANILEFVLQGIVRILAQDKDLCAYENIMHTGGKVHLFTQEERSRGGMATAELPRAPRPPRGPRVGSAPSGDRTFPSGWVETDGQMAKWENHLREVLEFRRVKGHWPTQRYVCGSWLANQRHYYRSGSSINPRRLRRLRESGVPYE</sequence>
<evidence type="ECO:0000256" key="1">
    <source>
        <dbReference type="SAM" id="MobiDB-lite"/>
    </source>
</evidence>
<dbReference type="AlphaFoldDB" id="A0A391NT71"/>
<dbReference type="Gene3D" id="6.10.140.530">
    <property type="match status" value="1"/>
</dbReference>
<accession>A0A391NT71</accession>
<feature type="non-terminal residue" evidence="3">
    <location>
        <position position="1"/>
    </location>
</feature>
<name>A0A391NT71_9EUKA</name>
<evidence type="ECO:0000313" key="3">
    <source>
        <dbReference type="EMBL" id="GCA64481.1"/>
    </source>
</evidence>